<comment type="caution">
    <text evidence="1">The sequence shown here is derived from an EMBL/GenBank/DDBJ whole genome shotgun (WGS) entry which is preliminary data.</text>
</comment>
<dbReference type="Proteomes" id="UP001140234">
    <property type="component" value="Unassembled WGS sequence"/>
</dbReference>
<accession>A0ACC1JNJ4</accession>
<keyword evidence="2" id="KW-1185">Reference proteome</keyword>
<dbReference type="EMBL" id="JANBUJ010002390">
    <property type="protein sequence ID" value="KAJ2764324.1"/>
    <property type="molecule type" value="Genomic_DNA"/>
</dbReference>
<organism evidence="1 2">
    <name type="scientific">Coemansia nantahalensis</name>
    <dbReference type="NCBI Taxonomy" id="2789366"/>
    <lineage>
        <taxon>Eukaryota</taxon>
        <taxon>Fungi</taxon>
        <taxon>Fungi incertae sedis</taxon>
        <taxon>Zoopagomycota</taxon>
        <taxon>Kickxellomycotina</taxon>
        <taxon>Kickxellomycetes</taxon>
        <taxon>Kickxellales</taxon>
        <taxon>Kickxellaceae</taxon>
        <taxon>Coemansia</taxon>
    </lineage>
</organism>
<evidence type="ECO:0000313" key="2">
    <source>
        <dbReference type="Proteomes" id="UP001140234"/>
    </source>
</evidence>
<protein>
    <submittedName>
        <fullName evidence="1">Uncharacterized protein</fullName>
    </submittedName>
</protein>
<sequence>MKEAAGAVQDLMRDTARLFDQAGKINAQLVQLDAFVCKETAVPLLAGLEQSRTQYKEALARARSLAAAAAAASGSGQAERSDGRLEELETERARLRGESQARSDELRRLLDCMRQVQLTSAQLLQL</sequence>
<gene>
    <name evidence="1" type="ORF">IWQ57_005206</name>
</gene>
<name>A0ACC1JNJ4_9FUNG</name>
<evidence type="ECO:0000313" key="1">
    <source>
        <dbReference type="EMBL" id="KAJ2764324.1"/>
    </source>
</evidence>
<reference evidence="1" key="1">
    <citation type="submission" date="2022-07" db="EMBL/GenBank/DDBJ databases">
        <title>Phylogenomic reconstructions and comparative analyses of Kickxellomycotina fungi.</title>
        <authorList>
            <person name="Reynolds N.K."/>
            <person name="Stajich J.E."/>
            <person name="Barry K."/>
            <person name="Grigoriev I.V."/>
            <person name="Crous P."/>
            <person name="Smith M.E."/>
        </authorList>
    </citation>
    <scope>NUCLEOTIDE SEQUENCE</scope>
    <source>
        <strain evidence="1">CBS 109366</strain>
    </source>
</reference>
<proteinExistence type="predicted"/>